<feature type="domain" description="Acetyl-CoA hydrolase/transferase N-terminal" evidence="3">
    <location>
        <begin position="6"/>
        <end position="178"/>
    </location>
</feature>
<evidence type="ECO:0000313" key="5">
    <source>
        <dbReference type="EMBL" id="HIU43923.1"/>
    </source>
</evidence>
<name>A0A9D1IV33_9CLOT</name>
<evidence type="ECO:0000259" key="3">
    <source>
        <dbReference type="Pfam" id="PF02550"/>
    </source>
</evidence>
<dbReference type="Proteomes" id="UP000824073">
    <property type="component" value="Unassembled WGS sequence"/>
</dbReference>
<reference evidence="5" key="1">
    <citation type="submission" date="2020-10" db="EMBL/GenBank/DDBJ databases">
        <authorList>
            <person name="Gilroy R."/>
        </authorList>
    </citation>
    <scope>NUCLEOTIDE SEQUENCE</scope>
    <source>
        <strain evidence="5">CHK191-8634</strain>
    </source>
</reference>
<dbReference type="GO" id="GO:0016787">
    <property type="term" value="F:hydrolase activity"/>
    <property type="evidence" value="ECO:0007669"/>
    <property type="project" value="UniProtKB-KW"/>
</dbReference>
<keyword evidence="5" id="KW-0378">Hydrolase</keyword>
<dbReference type="InterPro" id="IPR026888">
    <property type="entry name" value="AcetylCoA_hyd_C"/>
</dbReference>
<dbReference type="SUPFAM" id="SSF100950">
    <property type="entry name" value="NagB/RpiA/CoA transferase-like"/>
    <property type="match status" value="2"/>
</dbReference>
<sequence length="433" mass="46741">MFQRSQIAHKLVTAEQAAARVRSGDRVITGQAAGVPSVLLDALCARQDLKDVEIFHVLTMAGAPYCAPEAAGRLRFNTIFASASTRTAVQEGRADFTACFFYRLPDWVREHPFDVAMIQVSPPDKHGWCSLGVAVDYALAAVRTAGLVIAHVNDQMPRTLGDCFVHVDELDCIVEQSEPLPELPPARIGPVEEAIGRHCASLVRDGDTLQLGIGAIPDAVLLSLGDKKDLGIHSEMISDGVVDLIEKGVVTCRSKTLDPGKCVVAFLIGSRRLYDFVDDNPFIEMRPVDYVNDPNVIARQDNMVSINSCLQVDLLGQVCSEAVGTRQFSGVGGQVDFIRGAAMSRGGRAIIAMPSTAAKGSLSRIVAQHGAGAVITTSRNDVDTVVTEYGVAHLRGKTIRQRAQSLIAIAHPDFRAELREQYRAAFGEDLPQD</sequence>
<dbReference type="Gene3D" id="3.40.1080.10">
    <property type="entry name" value="Glutaconate Coenzyme A-transferase"/>
    <property type="match status" value="1"/>
</dbReference>
<dbReference type="InterPro" id="IPR046433">
    <property type="entry name" value="ActCoA_hydro"/>
</dbReference>
<reference evidence="5" key="2">
    <citation type="journal article" date="2021" name="PeerJ">
        <title>Extensive microbial diversity within the chicken gut microbiome revealed by metagenomics and culture.</title>
        <authorList>
            <person name="Gilroy R."/>
            <person name="Ravi A."/>
            <person name="Getino M."/>
            <person name="Pursley I."/>
            <person name="Horton D.L."/>
            <person name="Alikhan N.F."/>
            <person name="Baker D."/>
            <person name="Gharbi K."/>
            <person name="Hall N."/>
            <person name="Watson M."/>
            <person name="Adriaenssens E.M."/>
            <person name="Foster-Nyarko E."/>
            <person name="Jarju S."/>
            <person name="Secka A."/>
            <person name="Antonio M."/>
            <person name="Oren A."/>
            <person name="Chaudhuri R.R."/>
            <person name="La Ragione R."/>
            <person name="Hildebrand F."/>
            <person name="Pallen M.J."/>
        </authorList>
    </citation>
    <scope>NUCLEOTIDE SEQUENCE</scope>
    <source>
        <strain evidence="5">CHK191-8634</strain>
    </source>
</reference>
<dbReference type="Pfam" id="PF13336">
    <property type="entry name" value="AcetylCoA_hyd_C"/>
    <property type="match status" value="1"/>
</dbReference>
<comment type="caution">
    <text evidence="5">The sequence shown here is derived from an EMBL/GenBank/DDBJ whole genome shotgun (WGS) entry which is preliminary data.</text>
</comment>
<dbReference type="Pfam" id="PF02550">
    <property type="entry name" value="AcetylCoA_hydro"/>
    <property type="match status" value="1"/>
</dbReference>
<dbReference type="PANTHER" id="PTHR21432">
    <property type="entry name" value="ACETYL-COA HYDROLASE-RELATED"/>
    <property type="match status" value="1"/>
</dbReference>
<dbReference type="AlphaFoldDB" id="A0A9D1IV33"/>
<gene>
    <name evidence="5" type="ORF">IAB67_06470</name>
</gene>
<accession>A0A9D1IV33</accession>
<feature type="domain" description="Acetyl-CoA hydrolase/transferase C-terminal" evidence="4">
    <location>
        <begin position="269"/>
        <end position="421"/>
    </location>
</feature>
<dbReference type="EMBL" id="DVMR01000051">
    <property type="protein sequence ID" value="HIU43923.1"/>
    <property type="molecule type" value="Genomic_DNA"/>
</dbReference>
<dbReference type="Gene3D" id="3.40.1080.20">
    <property type="entry name" value="Acetyl-CoA hydrolase/transferase C-terminal domain"/>
    <property type="match status" value="1"/>
</dbReference>
<protein>
    <submittedName>
        <fullName evidence="5">Acetyl-CoA hydrolase/transferase family protein</fullName>
    </submittedName>
</protein>
<evidence type="ECO:0000259" key="4">
    <source>
        <dbReference type="Pfam" id="PF13336"/>
    </source>
</evidence>
<evidence type="ECO:0000256" key="2">
    <source>
        <dbReference type="ARBA" id="ARBA00022679"/>
    </source>
</evidence>
<dbReference type="InterPro" id="IPR037171">
    <property type="entry name" value="NagB/RpiA_transferase-like"/>
</dbReference>
<keyword evidence="2" id="KW-0808">Transferase</keyword>
<evidence type="ECO:0000256" key="1">
    <source>
        <dbReference type="ARBA" id="ARBA00009632"/>
    </source>
</evidence>
<dbReference type="PANTHER" id="PTHR21432:SF20">
    <property type="entry name" value="ACETYL-COA HYDROLASE"/>
    <property type="match status" value="1"/>
</dbReference>
<dbReference type="Gene3D" id="3.30.750.70">
    <property type="entry name" value="4-hydroxybutyrate coenzyme like domains"/>
    <property type="match status" value="1"/>
</dbReference>
<proteinExistence type="inferred from homology"/>
<dbReference type="InterPro" id="IPR038460">
    <property type="entry name" value="AcetylCoA_hyd_C_sf"/>
</dbReference>
<dbReference type="GO" id="GO:0006083">
    <property type="term" value="P:acetate metabolic process"/>
    <property type="evidence" value="ECO:0007669"/>
    <property type="project" value="InterPro"/>
</dbReference>
<evidence type="ECO:0000313" key="6">
    <source>
        <dbReference type="Proteomes" id="UP000824073"/>
    </source>
</evidence>
<dbReference type="InterPro" id="IPR003702">
    <property type="entry name" value="ActCoA_hydro_N"/>
</dbReference>
<comment type="similarity">
    <text evidence="1">Belongs to the acetyl-CoA hydrolase/transferase family.</text>
</comment>
<organism evidence="5 6">
    <name type="scientific">Candidatus Ventrousia excrementavium</name>
    <dbReference type="NCBI Taxonomy" id="2840961"/>
    <lineage>
        <taxon>Bacteria</taxon>
        <taxon>Bacillati</taxon>
        <taxon>Bacillota</taxon>
        <taxon>Clostridia</taxon>
        <taxon>Eubacteriales</taxon>
        <taxon>Clostridiaceae</taxon>
        <taxon>Clostridiaceae incertae sedis</taxon>
        <taxon>Candidatus Ventrousia</taxon>
    </lineage>
</organism>
<dbReference type="GO" id="GO:0008775">
    <property type="term" value="F:acetate CoA-transferase activity"/>
    <property type="evidence" value="ECO:0007669"/>
    <property type="project" value="InterPro"/>
</dbReference>